<dbReference type="InterPro" id="IPR004358">
    <property type="entry name" value="Sig_transdc_His_kin-like_C"/>
</dbReference>
<dbReference type="GO" id="GO:0042802">
    <property type="term" value="F:identical protein binding"/>
    <property type="evidence" value="ECO:0007669"/>
    <property type="project" value="UniProtKB-ARBA"/>
</dbReference>
<dbReference type="SUPFAM" id="SSF55781">
    <property type="entry name" value="GAF domain-like"/>
    <property type="match status" value="1"/>
</dbReference>
<keyword evidence="12 13" id="KW-0472">Membrane</keyword>
<evidence type="ECO:0000256" key="2">
    <source>
        <dbReference type="ARBA" id="ARBA00004141"/>
    </source>
</evidence>
<sequence length="500" mass="54994">MQQIRSYAWGVAAPFLCTLIDWPLRHWVGQAGILMTYLLGVFLVASRCGRGPSLIASLLTAPLFAFYFARPIFSFAIHDLENMIGLTVMIVVANVTGSLLEKSKLQAELAWQREIRASALYRLSGDLLAAQDYESVGRIAVEHIHDEFGAASVLLSVDADNRLQRPSSLPLPMSLTGIDLAEAQRVFEARQFKQDNTIAYYPLKGSRAWQGVLMMQAAEPLAEQSSERAAFLDTFCHLIAQTLERLQLAAQAKEATLQAETEAMRNALLSSISHDLRTPLTRIIGAANTLIENDAEFEPSERQDFNHIVLEEAQRMSELTGKLLDMARLSRGEIILHRDWNAIEEIVGSALNRLDKHLQDRPVRTVLPDNLPLLWIDAVLIEQVLANLIENALKYSPAGSPIDICGQVQDGYCRLTVADYGPGIAKGQEMKIFEKFYRGAVESGQSGVGLGLALCKAIVEAHGGRINAGNRAGKGAEFVIALPLREPPSFVESEVHGNLS</sequence>
<dbReference type="EC" id="2.7.13.3" evidence="3"/>
<gene>
    <name evidence="15" type="ORF">Metal_2935</name>
</gene>
<dbReference type="InterPro" id="IPR036097">
    <property type="entry name" value="HisK_dim/P_sf"/>
</dbReference>
<evidence type="ECO:0000256" key="8">
    <source>
        <dbReference type="ARBA" id="ARBA00022777"/>
    </source>
</evidence>
<feature type="domain" description="Histidine kinase" evidence="14">
    <location>
        <begin position="271"/>
        <end position="486"/>
    </location>
</feature>
<organism evidence="15 16">
    <name type="scientific">Methylomicrobium album BG8</name>
    <dbReference type="NCBI Taxonomy" id="686340"/>
    <lineage>
        <taxon>Bacteria</taxon>
        <taxon>Pseudomonadati</taxon>
        <taxon>Pseudomonadota</taxon>
        <taxon>Gammaproteobacteria</taxon>
        <taxon>Methylococcales</taxon>
        <taxon>Methylococcaceae</taxon>
        <taxon>Methylomicrobium</taxon>
    </lineage>
</organism>
<dbReference type="PROSITE" id="PS50109">
    <property type="entry name" value="HIS_KIN"/>
    <property type="match status" value="1"/>
</dbReference>
<dbReference type="CDD" id="cd00075">
    <property type="entry name" value="HATPase"/>
    <property type="match status" value="1"/>
</dbReference>
<dbReference type="Gene3D" id="3.30.565.10">
    <property type="entry name" value="Histidine kinase-like ATPase, C-terminal domain"/>
    <property type="match status" value="1"/>
</dbReference>
<dbReference type="GO" id="GO:0005886">
    <property type="term" value="C:plasma membrane"/>
    <property type="evidence" value="ECO:0007669"/>
    <property type="project" value="TreeGrafter"/>
</dbReference>
<dbReference type="SMART" id="SM00388">
    <property type="entry name" value="HisKA"/>
    <property type="match status" value="1"/>
</dbReference>
<dbReference type="GO" id="GO:0005524">
    <property type="term" value="F:ATP binding"/>
    <property type="evidence" value="ECO:0007669"/>
    <property type="project" value="UniProtKB-KW"/>
</dbReference>
<evidence type="ECO:0000256" key="1">
    <source>
        <dbReference type="ARBA" id="ARBA00000085"/>
    </source>
</evidence>
<keyword evidence="7" id="KW-0547">Nucleotide-binding</keyword>
<accession>H8GLT9</accession>
<keyword evidence="16" id="KW-1185">Reference proteome</keyword>
<dbReference type="STRING" id="686340.Metal_2935"/>
<evidence type="ECO:0000256" key="9">
    <source>
        <dbReference type="ARBA" id="ARBA00022840"/>
    </source>
</evidence>
<dbReference type="Pfam" id="PF00512">
    <property type="entry name" value="HisKA"/>
    <property type="match status" value="1"/>
</dbReference>
<dbReference type="InterPro" id="IPR029016">
    <property type="entry name" value="GAF-like_dom_sf"/>
</dbReference>
<dbReference type="PRINTS" id="PR00344">
    <property type="entry name" value="BCTRLSENSOR"/>
</dbReference>
<evidence type="ECO:0000259" key="14">
    <source>
        <dbReference type="PROSITE" id="PS50109"/>
    </source>
</evidence>
<dbReference type="InterPro" id="IPR036890">
    <property type="entry name" value="HATPase_C_sf"/>
</dbReference>
<dbReference type="InterPro" id="IPR003594">
    <property type="entry name" value="HATPase_dom"/>
</dbReference>
<keyword evidence="5" id="KW-0808">Transferase</keyword>
<evidence type="ECO:0000256" key="13">
    <source>
        <dbReference type="SAM" id="Phobius"/>
    </source>
</evidence>
<evidence type="ECO:0000256" key="3">
    <source>
        <dbReference type="ARBA" id="ARBA00012438"/>
    </source>
</evidence>
<comment type="catalytic activity">
    <reaction evidence="1">
        <text>ATP + protein L-histidine = ADP + protein N-phospho-L-histidine.</text>
        <dbReference type="EC" id="2.7.13.3"/>
    </reaction>
</comment>
<dbReference type="InterPro" id="IPR025201">
    <property type="entry name" value="KdpD_TM"/>
</dbReference>
<keyword evidence="9" id="KW-0067">ATP-binding</keyword>
<evidence type="ECO:0000313" key="15">
    <source>
        <dbReference type="EMBL" id="EIC30616.1"/>
    </source>
</evidence>
<dbReference type="Gene3D" id="1.20.120.620">
    <property type="entry name" value="Backbone structure of the membrane domain of e. Coli histidine kinase receptor kdpd"/>
    <property type="match status" value="1"/>
</dbReference>
<dbReference type="PANTHER" id="PTHR45569">
    <property type="entry name" value="SENSOR PROTEIN KDPD"/>
    <property type="match status" value="1"/>
</dbReference>
<protein>
    <recommendedName>
        <fullName evidence="3">histidine kinase</fullName>
        <ecNumber evidence="3">2.7.13.3</ecNumber>
    </recommendedName>
</protein>
<dbReference type="FunFam" id="3.30.565.10:FF:000042">
    <property type="entry name" value="Two-component sensor histidine kinase KdpD"/>
    <property type="match status" value="1"/>
</dbReference>
<dbReference type="InterPro" id="IPR005467">
    <property type="entry name" value="His_kinase_dom"/>
</dbReference>
<evidence type="ECO:0000256" key="12">
    <source>
        <dbReference type="ARBA" id="ARBA00023136"/>
    </source>
</evidence>
<evidence type="ECO:0000256" key="5">
    <source>
        <dbReference type="ARBA" id="ARBA00022679"/>
    </source>
</evidence>
<dbReference type="InterPro" id="IPR038318">
    <property type="entry name" value="KdpD_sf"/>
</dbReference>
<reference evidence="15 16" key="1">
    <citation type="journal article" date="2013" name="Genome Announc.">
        <title>Genome Sequence of the Obligate Gammaproteobacterial Methanotroph Methylomicrobium album Strain BG8.</title>
        <authorList>
            <person name="Kits K.D."/>
            <person name="Kalyuzhnaya M.G."/>
            <person name="Klotz M.G."/>
            <person name="Jetten M.S."/>
            <person name="Op den Camp H.J."/>
            <person name="Vuilleumier S."/>
            <person name="Bringel F."/>
            <person name="Dispirito A.A."/>
            <person name="Murrell J.C."/>
            <person name="Bruce D."/>
            <person name="Cheng J.F."/>
            <person name="Copeland A."/>
            <person name="Goodwin L."/>
            <person name="Hauser L."/>
            <person name="Lajus A."/>
            <person name="Land M.L."/>
            <person name="Lapidus A."/>
            <person name="Lucas S."/>
            <person name="Medigue C."/>
            <person name="Pitluck S."/>
            <person name="Woyke T."/>
            <person name="Zeytun A."/>
            <person name="Stein L.Y."/>
        </authorList>
    </citation>
    <scope>NUCLEOTIDE SEQUENCE [LARGE SCALE GENOMIC DNA]</scope>
    <source>
        <strain evidence="15 16">BG8</strain>
    </source>
</reference>
<evidence type="ECO:0000256" key="10">
    <source>
        <dbReference type="ARBA" id="ARBA00022989"/>
    </source>
</evidence>
<keyword evidence="10 13" id="KW-1133">Transmembrane helix</keyword>
<name>H8GLT9_METAL</name>
<dbReference type="SUPFAM" id="SSF55874">
    <property type="entry name" value="ATPase domain of HSP90 chaperone/DNA topoisomerase II/histidine kinase"/>
    <property type="match status" value="1"/>
</dbReference>
<dbReference type="Pfam" id="PF02518">
    <property type="entry name" value="HATPase_c"/>
    <property type="match status" value="1"/>
</dbReference>
<keyword evidence="11" id="KW-0902">Two-component regulatory system</keyword>
<keyword evidence="4" id="KW-0597">Phosphoprotein</keyword>
<dbReference type="EMBL" id="CM001475">
    <property type="protein sequence ID" value="EIC30616.1"/>
    <property type="molecule type" value="Genomic_DNA"/>
</dbReference>
<dbReference type="Pfam" id="PF13493">
    <property type="entry name" value="DUF4118"/>
    <property type="match status" value="1"/>
</dbReference>
<dbReference type="SUPFAM" id="SSF47384">
    <property type="entry name" value="Homodimeric domain of signal transducing histidine kinase"/>
    <property type="match status" value="1"/>
</dbReference>
<dbReference type="GO" id="GO:0000155">
    <property type="term" value="F:phosphorelay sensor kinase activity"/>
    <property type="evidence" value="ECO:0007669"/>
    <property type="project" value="InterPro"/>
</dbReference>
<feature type="transmembrane region" description="Helical" evidence="13">
    <location>
        <begin position="7"/>
        <end position="24"/>
    </location>
</feature>
<evidence type="ECO:0000313" key="16">
    <source>
        <dbReference type="Proteomes" id="UP000005090"/>
    </source>
</evidence>
<keyword evidence="8 15" id="KW-0418">Kinase</keyword>
<dbReference type="Proteomes" id="UP000005090">
    <property type="component" value="Chromosome"/>
</dbReference>
<keyword evidence="6 13" id="KW-0812">Transmembrane</keyword>
<comment type="subcellular location">
    <subcellularLocation>
        <location evidence="2">Membrane</location>
        <topology evidence="2">Multi-pass membrane protein</topology>
    </subcellularLocation>
</comment>
<dbReference type="AlphaFoldDB" id="H8GLT9"/>
<evidence type="ECO:0000256" key="4">
    <source>
        <dbReference type="ARBA" id="ARBA00022553"/>
    </source>
</evidence>
<feature type="transmembrane region" description="Helical" evidence="13">
    <location>
        <begin position="55"/>
        <end position="77"/>
    </location>
</feature>
<dbReference type="PANTHER" id="PTHR45569:SF1">
    <property type="entry name" value="SENSOR PROTEIN KDPD"/>
    <property type="match status" value="1"/>
</dbReference>
<feature type="transmembrane region" description="Helical" evidence="13">
    <location>
        <begin position="30"/>
        <end position="48"/>
    </location>
</feature>
<dbReference type="InterPro" id="IPR003661">
    <property type="entry name" value="HisK_dim/P_dom"/>
</dbReference>
<dbReference type="Gene3D" id="3.30.450.40">
    <property type="match status" value="1"/>
</dbReference>
<evidence type="ECO:0000256" key="6">
    <source>
        <dbReference type="ARBA" id="ARBA00022692"/>
    </source>
</evidence>
<dbReference type="Gene3D" id="1.10.287.130">
    <property type="match status" value="1"/>
</dbReference>
<dbReference type="CDD" id="cd00082">
    <property type="entry name" value="HisKA"/>
    <property type="match status" value="1"/>
</dbReference>
<evidence type="ECO:0000256" key="7">
    <source>
        <dbReference type="ARBA" id="ARBA00022741"/>
    </source>
</evidence>
<dbReference type="InterPro" id="IPR052023">
    <property type="entry name" value="Histidine_kinase_KdpD"/>
</dbReference>
<dbReference type="SMART" id="SM00387">
    <property type="entry name" value="HATPase_c"/>
    <property type="match status" value="1"/>
</dbReference>
<evidence type="ECO:0000256" key="11">
    <source>
        <dbReference type="ARBA" id="ARBA00023012"/>
    </source>
</evidence>
<dbReference type="eggNOG" id="COG2205">
    <property type="taxonomic scope" value="Bacteria"/>
</dbReference>
<dbReference type="HOGENOM" id="CLU_000445_89_5_6"/>
<proteinExistence type="predicted"/>